<dbReference type="InterPro" id="IPR000742">
    <property type="entry name" value="EGF"/>
</dbReference>
<dbReference type="GeneID" id="20663109"/>
<feature type="disulfide bond" evidence="4">
    <location>
        <begin position="140"/>
        <end position="150"/>
    </location>
</feature>
<keyword evidence="4" id="KW-0245">EGF-like domain</keyword>
<dbReference type="InterPro" id="IPR003644">
    <property type="entry name" value="Calx_beta"/>
</dbReference>
<evidence type="ECO:0000256" key="4">
    <source>
        <dbReference type="PROSITE-ProRule" id="PRU00076"/>
    </source>
</evidence>
<evidence type="ECO:0000256" key="6">
    <source>
        <dbReference type="SAM" id="SignalP"/>
    </source>
</evidence>
<dbReference type="CDD" id="cd00055">
    <property type="entry name" value="EGF_Lam"/>
    <property type="match status" value="2"/>
</dbReference>
<dbReference type="Gene3D" id="2.60.40.10">
    <property type="entry name" value="Immunoglobulins"/>
    <property type="match status" value="6"/>
</dbReference>
<dbReference type="InterPro" id="IPR017868">
    <property type="entry name" value="Filamin/ABP280_repeat-like"/>
</dbReference>
<keyword evidence="2" id="KW-0677">Repeat</keyword>
<keyword evidence="4" id="KW-1015">Disulfide bond</keyword>
<dbReference type="OMA" id="HAIVVEY"/>
<dbReference type="Pfam" id="PF00630">
    <property type="entry name" value="Filamin"/>
    <property type="match status" value="3"/>
</dbReference>
<keyword evidence="10" id="KW-1185">Reference proteome</keyword>
<dbReference type="Gene3D" id="2.60.40.2030">
    <property type="match status" value="1"/>
</dbReference>
<feature type="domain" description="PA14" evidence="8">
    <location>
        <begin position="1779"/>
        <end position="1920"/>
    </location>
</feature>
<dbReference type="InParanoid" id="G4YY21"/>
<proteinExistence type="predicted"/>
<keyword evidence="1 6" id="KW-0732">Signal</keyword>
<dbReference type="SMART" id="SM00557">
    <property type="entry name" value="IG_FLMN"/>
    <property type="match status" value="5"/>
</dbReference>
<dbReference type="SMR" id="G4YY21"/>
<evidence type="ECO:0000256" key="5">
    <source>
        <dbReference type="PROSITE-ProRule" id="PRU00087"/>
    </source>
</evidence>
<dbReference type="Gene3D" id="3.90.182.10">
    <property type="entry name" value="Toxin - Anthrax Protective Antigen,domain 1"/>
    <property type="match status" value="3"/>
</dbReference>
<dbReference type="InterPro" id="IPR044801">
    <property type="entry name" value="Filamin"/>
</dbReference>
<dbReference type="InterPro" id="IPR011658">
    <property type="entry name" value="PA14_dom"/>
</dbReference>
<accession>G4YY21</accession>
<dbReference type="PROSITE" id="PS51820">
    <property type="entry name" value="PA14"/>
    <property type="match status" value="3"/>
</dbReference>
<comment type="caution">
    <text evidence="4">Lacks conserved residue(s) required for the propagation of feature annotation.</text>
</comment>
<feature type="repeat" description="Filamin" evidence="5">
    <location>
        <begin position="1691"/>
        <end position="1776"/>
    </location>
</feature>
<evidence type="ECO:0000313" key="10">
    <source>
        <dbReference type="Proteomes" id="UP000002640"/>
    </source>
</evidence>
<dbReference type="GO" id="GO:0007154">
    <property type="term" value="P:cell communication"/>
    <property type="evidence" value="ECO:0007669"/>
    <property type="project" value="InterPro"/>
</dbReference>
<dbReference type="Proteomes" id="UP000002640">
    <property type="component" value="Unassembled WGS sequence"/>
</dbReference>
<feature type="repeat" description="Filamin" evidence="5">
    <location>
        <begin position="1446"/>
        <end position="1565"/>
    </location>
</feature>
<feature type="domain" description="PA14" evidence="8">
    <location>
        <begin position="549"/>
        <end position="703"/>
    </location>
</feature>
<evidence type="ECO:0000256" key="3">
    <source>
        <dbReference type="ARBA" id="ARBA00022837"/>
    </source>
</evidence>
<feature type="repeat" description="Filamin" evidence="5">
    <location>
        <begin position="966"/>
        <end position="1060"/>
    </location>
</feature>
<sequence length="1938" mass="206485">MLAVLLVLLQLPCSARAFRVINSSTDPLIGTHAVFEPYAAGYVGYYGDPSNPSAERLNEGSPYSPDTPRIFFSAPLQQACPGMVGPGRNGDYYCFSREYGYCDRRSGLCVCNQGYTGLDCTACLPGYFKQGGLCFAKSDCPNDCSRGGECDYATGVCTCDPTRRGADCSQRFCAFDEKCVSCSSTTCLRCVEGFSVDPATQTCVVVSCARYDPRCLSCSSSRCLTCADLQLNSVRRSGARSIDQPLPDDEQVREFSQTFVYGSQDPRVFDEAEPFTVVPASYTLSPLNESSLACTQGGNADAGWSCSAYSESHRVCGHRGVFSFVSPLYAIAEAAGDITITVQRSGGGLGRAALLYDLEHVTTTAGDVSPSMFYTSSQKLEFAPGVITLAFKLQIHDDHVLESNKTFRLHLRQPFTPTDLFDVAPATLGNQRRTLVTILDDDAPRPVANLSRVVSPETTLMLGGAAGDQLTFQIQSVLGNGVPGVDPANEAVFLMTSYIEEDDSSSAAAVFRTLRLETVVSSGAVDVSLFTCTWLRERAGNYSVAVQLLYPGGLRGEYFADAWLGETFDSSLPASPTISRIDRHVNFTWNTGPAFPGAQSHYSVRWSGWLKSLTTSTAMLGVSIVGYARLWIDDVLIIDRWGAGGETNDGLPVVRAAAGVDLNSARFHSLVLEYRAPRQGEVYVRLLWGSVGSTKLEVIPMQQLYSGSHIQGSPFTNVLLTPALTAKTALSTSTLRNDRSTASPAFQVVAGDSLAFSVLPRDAYGNRRRAIDQHGTQRDVIAAALTLTTDRSVGGVGTKIEDALVSWSSNLDVFRVVARPQRSGDYSMSVKVNSYTLAASPFTVTVIPGQINPARSVLSGSGLLAGRVAGQAVNVALVTRDLYANRIYAGGLTHLKLQASLSSSTVPIVVTAQVVDNVDGTYKFTYTPRVIGSYSVAVMWKGAHLHNSPYIITVVPSTPVGPTSSAQGPGITAAQTNVQTSFEVTTRDSSGNAVPTGGVAAALTVVLEHPDKGNVSGNACTDLLNGHYTCMYTPRYVGVTRLHVTLSQLAIVGSPFLVNVTAGPALGSRCVASGDALVSAVAGQRTNFTISIYDAFGNPKANAGSETISVTFTGPGALTSTVNAAVGATYTGGGTFVVAYTLNLKGAYKIGVAVDGVAVISSPFTMYTYPALASVGTTSLDLLSPAIPKLQTDPPVVFIAGSLIVARLTTRDVFGNVLETGGNRFQLDDIVRTFLDAPIADEKNGSYLVTLRPTRSILFPFTPKLMVPGGLNGSYYAASNVPVGTATADSTSGHSLMALKRIDPSININFGESPPQLTQSAETFSVRWNGFLLPRYSEIYTFEVDVLGLASLRVGNSSAVVQPGETNTFLQVPLIAQNFLDIELNFSKPTEIPNATVYLWWSSLSQSREIVPSSQVFTSCRIVNNVPPLDIKPAIADPTKFTPEFASSSLVIGKAAVQAVVDVSFIFTVVTRDAFSNKLGGEDYCTLYVLLPQVPSGSTQPDVSITDLLDGSYRVNLVPHLTGTFSLYVAALPDAKKSSAPSGGDALVTFLSPYNIKGSPFSLQVDPGLPSSVTSTLVGGGYVSTTAGVPTSFILELRDGSTSRLTASMVFSFLGKVRVKLRSMSTGAEVSATLAQMDQSFLSAQDVRVTYTTTVSGLQAVLLSVDGGMSFAQKTTTLRVFPNVATAATSFVSPNGAGVAATGAGLGPQIYTKQSYTYHVTVRDAFGNIRDSGGDLLVARVHGPDSSIGNITDLGNGDYVVTYRTMLPGAYEIETRVAEPERGLTGYYYVDSRSVQRNLASAVRTVDAVIDFDWSKNVSMRGYPRVVWRGFLRPLYTEEYTLWLKTQSDVGSAAGIYIDGQTVIDGLNTGATSGRIVLISGRLHAITVEYRSASLQHDPGYLSLFWQSVHQTAQLIPTQALISDASEVLPRTQLAAVN</sequence>
<dbReference type="Pfam" id="PF03160">
    <property type="entry name" value="Calx-beta"/>
    <property type="match status" value="1"/>
</dbReference>
<evidence type="ECO:0000256" key="1">
    <source>
        <dbReference type="ARBA" id="ARBA00022729"/>
    </source>
</evidence>
<dbReference type="InterPro" id="IPR001298">
    <property type="entry name" value="Filamin/ABP280_rpt"/>
</dbReference>
<evidence type="ECO:0008006" key="11">
    <source>
        <dbReference type="Google" id="ProtNLM"/>
    </source>
</evidence>
<reference evidence="9 10" key="1">
    <citation type="journal article" date="2006" name="Science">
        <title>Phytophthora genome sequences uncover evolutionary origins and mechanisms of pathogenesis.</title>
        <authorList>
            <person name="Tyler B.M."/>
            <person name="Tripathy S."/>
            <person name="Zhang X."/>
            <person name="Dehal P."/>
            <person name="Jiang R.H."/>
            <person name="Aerts A."/>
            <person name="Arredondo F.D."/>
            <person name="Baxter L."/>
            <person name="Bensasson D."/>
            <person name="Beynon J.L."/>
            <person name="Chapman J."/>
            <person name="Damasceno C.M."/>
            <person name="Dorrance A.E."/>
            <person name="Dou D."/>
            <person name="Dickerman A.W."/>
            <person name="Dubchak I.L."/>
            <person name="Garbelotto M."/>
            <person name="Gijzen M."/>
            <person name="Gordon S.G."/>
            <person name="Govers F."/>
            <person name="Grunwald N.J."/>
            <person name="Huang W."/>
            <person name="Ivors K.L."/>
            <person name="Jones R.W."/>
            <person name="Kamoun S."/>
            <person name="Krampis K."/>
            <person name="Lamour K.H."/>
            <person name="Lee M.K."/>
            <person name="McDonald W.H."/>
            <person name="Medina M."/>
            <person name="Meijer H.J."/>
            <person name="Nordberg E.K."/>
            <person name="Maclean D.J."/>
            <person name="Ospina-Giraldo M.D."/>
            <person name="Morris P.F."/>
            <person name="Phuntumart V."/>
            <person name="Putnam N.H."/>
            <person name="Rash S."/>
            <person name="Rose J.K."/>
            <person name="Sakihama Y."/>
            <person name="Salamov A.A."/>
            <person name="Savidor A."/>
            <person name="Scheuring C.F."/>
            <person name="Smith B.M."/>
            <person name="Sobral B.W."/>
            <person name="Terry A."/>
            <person name="Torto-Alalibo T.A."/>
            <person name="Win J."/>
            <person name="Xu Z."/>
            <person name="Zhang H."/>
            <person name="Grigoriev I.V."/>
            <person name="Rokhsar D.S."/>
            <person name="Boore J.L."/>
        </authorList>
    </citation>
    <scope>NUCLEOTIDE SEQUENCE [LARGE SCALE GENOMIC DNA]</scope>
    <source>
        <strain evidence="9 10">P6497</strain>
    </source>
</reference>
<evidence type="ECO:0000256" key="2">
    <source>
        <dbReference type="ARBA" id="ARBA00022737"/>
    </source>
</evidence>
<dbReference type="STRING" id="1094619.G4YY21"/>
<evidence type="ECO:0000259" key="8">
    <source>
        <dbReference type="PROSITE" id="PS51820"/>
    </source>
</evidence>
<name>G4YY21_PHYSP</name>
<evidence type="ECO:0000259" key="7">
    <source>
        <dbReference type="PROSITE" id="PS50026"/>
    </source>
</evidence>
<dbReference type="InterPro" id="IPR038081">
    <property type="entry name" value="CalX-like_sf"/>
</dbReference>
<dbReference type="PROSITE" id="PS01248">
    <property type="entry name" value="EGF_LAM_1"/>
    <property type="match status" value="1"/>
</dbReference>
<dbReference type="SUPFAM" id="SSF81296">
    <property type="entry name" value="E set domains"/>
    <property type="match status" value="4"/>
</dbReference>
<dbReference type="SMART" id="SM00758">
    <property type="entry name" value="PA14"/>
    <property type="match status" value="2"/>
</dbReference>
<gene>
    <name evidence="9" type="ORF">PHYSODRAFT_555666</name>
</gene>
<dbReference type="InterPro" id="IPR013783">
    <property type="entry name" value="Ig-like_fold"/>
</dbReference>
<evidence type="ECO:0000313" key="9">
    <source>
        <dbReference type="EMBL" id="EGZ26189.1"/>
    </source>
</evidence>
<dbReference type="PROSITE" id="PS00022">
    <property type="entry name" value="EGF_1"/>
    <property type="match status" value="1"/>
</dbReference>
<dbReference type="KEGG" id="psoj:PHYSODRAFT_555666"/>
<dbReference type="GO" id="GO:0051015">
    <property type="term" value="F:actin filament binding"/>
    <property type="evidence" value="ECO:0007669"/>
    <property type="project" value="InterPro"/>
</dbReference>
<feature type="repeat" description="Filamin" evidence="5">
    <location>
        <begin position="1062"/>
        <end position="1168"/>
    </location>
</feature>
<feature type="chain" id="PRO_5003471988" description="PA14 domain-containing protein" evidence="6">
    <location>
        <begin position="18"/>
        <end position="1938"/>
    </location>
</feature>
<dbReference type="Pfam" id="PF07691">
    <property type="entry name" value="PA14"/>
    <property type="match status" value="3"/>
</dbReference>
<feature type="repeat" description="Filamin" evidence="5">
    <location>
        <begin position="848"/>
        <end position="954"/>
    </location>
</feature>
<dbReference type="GO" id="GO:0016020">
    <property type="term" value="C:membrane"/>
    <property type="evidence" value="ECO:0007669"/>
    <property type="project" value="InterPro"/>
</dbReference>
<organism evidence="9 10">
    <name type="scientific">Phytophthora sojae (strain P6497)</name>
    <name type="common">Soybean stem and root rot agent</name>
    <name type="synonym">Phytophthora megasperma f. sp. glycines</name>
    <dbReference type="NCBI Taxonomy" id="1094619"/>
    <lineage>
        <taxon>Eukaryota</taxon>
        <taxon>Sar</taxon>
        <taxon>Stramenopiles</taxon>
        <taxon>Oomycota</taxon>
        <taxon>Peronosporomycetes</taxon>
        <taxon>Peronosporales</taxon>
        <taxon>Peronosporaceae</taxon>
        <taxon>Phytophthora</taxon>
    </lineage>
</organism>
<dbReference type="EMBL" id="JH159152">
    <property type="protein sequence ID" value="EGZ26189.1"/>
    <property type="molecule type" value="Genomic_DNA"/>
</dbReference>
<dbReference type="SUPFAM" id="SSF141072">
    <property type="entry name" value="CalX-like"/>
    <property type="match status" value="1"/>
</dbReference>
<dbReference type="PANTHER" id="PTHR38537">
    <property type="entry name" value="JITTERBUG, ISOFORM N"/>
    <property type="match status" value="1"/>
</dbReference>
<dbReference type="PROSITE" id="PS50194">
    <property type="entry name" value="FILAMIN_REPEAT"/>
    <property type="match status" value="6"/>
</dbReference>
<dbReference type="SUPFAM" id="SSF56988">
    <property type="entry name" value="Anthrax protective antigen"/>
    <property type="match status" value="3"/>
</dbReference>
<feature type="domain" description="PA14" evidence="8">
    <location>
        <begin position="1266"/>
        <end position="1415"/>
    </location>
</feature>
<dbReference type="InterPro" id="IPR014756">
    <property type="entry name" value="Ig_E-set"/>
</dbReference>
<feature type="signal peptide" evidence="6">
    <location>
        <begin position="1"/>
        <end position="17"/>
    </location>
</feature>
<dbReference type="PROSITE" id="PS50026">
    <property type="entry name" value="EGF_3"/>
    <property type="match status" value="1"/>
</dbReference>
<dbReference type="GO" id="GO:0030036">
    <property type="term" value="P:actin cytoskeleton organization"/>
    <property type="evidence" value="ECO:0007669"/>
    <property type="project" value="InterPro"/>
</dbReference>
<feature type="domain" description="EGF-like" evidence="7">
    <location>
        <begin position="136"/>
        <end position="169"/>
    </location>
</feature>
<dbReference type="InterPro" id="IPR037524">
    <property type="entry name" value="PA14/GLEYA"/>
</dbReference>
<keyword evidence="3" id="KW-0106">Calcium</keyword>
<dbReference type="RefSeq" id="XP_009521477.1">
    <property type="nucleotide sequence ID" value="XM_009523182.1"/>
</dbReference>
<feature type="repeat" description="Filamin" evidence="5">
    <location>
        <begin position="814"/>
        <end position="846"/>
    </location>
</feature>
<feature type="disulfide bond" evidence="4">
    <location>
        <begin position="159"/>
        <end position="168"/>
    </location>
</feature>
<dbReference type="PANTHER" id="PTHR38537:SF8">
    <property type="entry name" value="FILAMIN-A"/>
    <property type="match status" value="1"/>
</dbReference>
<protein>
    <recommendedName>
        <fullName evidence="11">PA14 domain-containing protein</fullName>
    </recommendedName>
</protein>
<dbReference type="InterPro" id="IPR002049">
    <property type="entry name" value="LE_dom"/>
</dbReference>